<dbReference type="EMBL" id="KB908915">
    <property type="protein sequence ID" value="EOB15189.1"/>
    <property type="molecule type" value="Genomic_DNA"/>
</dbReference>
<protein>
    <submittedName>
        <fullName evidence="1">Transcription initiation factor 4F subunit</fullName>
    </submittedName>
</protein>
<reference evidence="1 2" key="1">
    <citation type="journal article" date="2013" name="BMC Genomics">
        <title>Comparative genomics of parasitic silkworm microsporidia reveal an association between genome expansion and host adaptation.</title>
        <authorList>
            <person name="Pan G."/>
            <person name="Xu J."/>
            <person name="Li T."/>
            <person name="Xia Q."/>
            <person name="Liu S.L."/>
            <person name="Zhang G."/>
            <person name="Li S."/>
            <person name="Li C."/>
            <person name="Liu H."/>
            <person name="Yang L."/>
            <person name="Liu T."/>
            <person name="Zhang X."/>
            <person name="Wu Z."/>
            <person name="Fan W."/>
            <person name="Dang X."/>
            <person name="Xiang H."/>
            <person name="Tao M."/>
            <person name="Li Y."/>
            <person name="Hu J."/>
            <person name="Li Z."/>
            <person name="Lin L."/>
            <person name="Luo J."/>
            <person name="Geng L."/>
            <person name="Wang L."/>
            <person name="Long M."/>
            <person name="Wan Y."/>
            <person name="He N."/>
            <person name="Zhang Z."/>
            <person name="Lu C."/>
            <person name="Keeling P.J."/>
            <person name="Wang J."/>
            <person name="Xiang Z."/>
            <person name="Zhou Z."/>
        </authorList>
    </citation>
    <scope>NUCLEOTIDE SEQUENCE [LARGE SCALE GENOMIC DNA]</scope>
    <source>
        <strain evidence="2">CQ1 / CVCC 102059</strain>
    </source>
</reference>
<organism evidence="1 2">
    <name type="scientific">Nosema bombycis (strain CQ1 / CVCC 102059)</name>
    <name type="common">Microsporidian parasite</name>
    <name type="synonym">Pebrine of silkworm</name>
    <dbReference type="NCBI Taxonomy" id="578461"/>
    <lineage>
        <taxon>Eukaryota</taxon>
        <taxon>Fungi</taxon>
        <taxon>Fungi incertae sedis</taxon>
        <taxon>Microsporidia</taxon>
        <taxon>Nosematidae</taxon>
        <taxon>Nosema</taxon>
    </lineage>
</organism>
<name>R0MB38_NOSB1</name>
<sequence>MRIEQLLIDSHYESVEVLCAFLTAIGEKLQKSSKEHVVNKICSHLSAIKNNYEFRIQFLIEDTLEKSSKWKKAVSNTTTQNRFAFMEVEEVVPEVKKKEEITFVDDNSKVLSFISLIYSELNDCYEEEDKVVVADYFIRGVKEFGKQNFYNFFLSEAVSDFKKSKLLVPFFVEYFDRTGIENKELVELLNNLKGSLKELKRDFPKSVPNYIELICLLKVKKIILNDQFENLKNEDFQVKSKEIITKWNKSEKLKGFVFEVFEPGLVNDILQK</sequence>
<gene>
    <name evidence="1" type="ORF">NBO_7g0007</name>
</gene>
<dbReference type="GO" id="GO:0003743">
    <property type="term" value="F:translation initiation factor activity"/>
    <property type="evidence" value="ECO:0007669"/>
    <property type="project" value="UniProtKB-KW"/>
</dbReference>
<dbReference type="Gene3D" id="1.25.40.180">
    <property type="match status" value="1"/>
</dbReference>
<dbReference type="OrthoDB" id="514777at2759"/>
<keyword evidence="1" id="KW-0396">Initiation factor</keyword>
<dbReference type="AlphaFoldDB" id="R0MB38"/>
<dbReference type="Proteomes" id="UP000016927">
    <property type="component" value="Unassembled WGS sequence"/>
</dbReference>
<keyword evidence="1" id="KW-0648">Protein biosynthesis</keyword>
<dbReference type="HOGENOM" id="CLU_1023415_0_0_1"/>
<keyword evidence="2" id="KW-1185">Reference proteome</keyword>
<dbReference type="VEuPathDB" id="MicrosporidiaDB:NBO_7g0007"/>
<evidence type="ECO:0000313" key="2">
    <source>
        <dbReference type="Proteomes" id="UP000016927"/>
    </source>
</evidence>
<evidence type="ECO:0000313" key="1">
    <source>
        <dbReference type="EMBL" id="EOB15189.1"/>
    </source>
</evidence>
<accession>R0MB38</accession>
<proteinExistence type="predicted"/>